<accession>A0A222YUE1</accession>
<reference evidence="1 2" key="1">
    <citation type="submission" date="2017-05" db="EMBL/GenBank/DDBJ databases">
        <authorList>
            <person name="Chapman J."/>
            <person name="Chang C."/>
            <person name="Suresh T."/>
            <person name="Shishido T.C."/>
            <person name="Bindert I."/>
            <person name="Shaffer C.D."/>
            <person name="Weston-Hafer K.A."/>
            <person name="Russell D.A."/>
            <person name="Pope W.H."/>
            <person name="Jacobs-Sera D."/>
            <person name="Hendrix R.W."/>
            <person name="Hatfull G.F."/>
        </authorList>
    </citation>
    <scope>NUCLEOTIDE SEQUENCE [LARGE SCALE GENOMIC DNA]</scope>
</reference>
<sequence length="76" mass="8743">MRELVCDSCGGQRFHLTSAQSKLLKTMTFNLCNDCKDRGKEPRWLVVLAARDGQDVDHWLSNQLYDGEKITQEDLN</sequence>
<evidence type="ECO:0000313" key="2">
    <source>
        <dbReference type="Proteomes" id="UP000223009"/>
    </source>
</evidence>
<organism evidence="1 2">
    <name type="scientific">Streptomyces phage Mildred21</name>
    <dbReference type="NCBI Taxonomy" id="2023959"/>
    <lineage>
        <taxon>Viruses</taxon>
        <taxon>Duplodnaviria</taxon>
        <taxon>Heunggongvirae</taxon>
        <taxon>Uroviricota</taxon>
        <taxon>Caudoviricetes</taxon>
        <taxon>Stanwilliamsviridae</taxon>
        <taxon>Boydwoodruffvirinae</taxon>
        <taxon>Samistivirus</taxon>
        <taxon>Samistivirus mildred21</taxon>
    </lineage>
</organism>
<keyword evidence="2" id="KW-1185">Reference proteome</keyword>
<dbReference type="OrthoDB" id="21740at10239"/>
<gene>
    <name evidence="1" type="ORF">SEA_MILDRED21_236</name>
</gene>
<dbReference type="EMBL" id="MF155946">
    <property type="protein sequence ID" value="ASR75594.1"/>
    <property type="molecule type" value="Genomic_DNA"/>
</dbReference>
<evidence type="ECO:0000313" key="1">
    <source>
        <dbReference type="EMBL" id="ASR75594.1"/>
    </source>
</evidence>
<name>A0A222YUE1_9CAUD</name>
<protein>
    <submittedName>
        <fullName evidence="1">Uncharacterized protein</fullName>
    </submittedName>
</protein>
<proteinExistence type="predicted"/>
<dbReference type="Proteomes" id="UP000223009">
    <property type="component" value="Segment"/>
</dbReference>